<dbReference type="Proteomes" id="UP000028704">
    <property type="component" value="Unassembled WGS sequence"/>
</dbReference>
<evidence type="ECO:0000313" key="2">
    <source>
        <dbReference type="Proteomes" id="UP000028704"/>
    </source>
</evidence>
<protein>
    <submittedName>
        <fullName evidence="1">Phage protein</fullName>
    </submittedName>
</protein>
<name>A0A922NU27_9STRE</name>
<reference evidence="1 2" key="1">
    <citation type="journal article" date="2014" name="Int. J. Syst. Evol. Microbiol.">
        <title>Phylogenomics and the dynamic genome evolution of the genus Streptococcus.</title>
        <authorList>
            <consortium name="The Broad Institute Genome Sequencing Platform"/>
            <person name="Richards V.P."/>
            <person name="Palmer S.R."/>
            <person name="Pavinski Bitar P.D."/>
            <person name="Qin X."/>
            <person name="Weinstock G.M."/>
            <person name="Highlander S.K."/>
            <person name="Town C.D."/>
            <person name="Burne R.A."/>
            <person name="Stanhope M.J."/>
        </authorList>
    </citation>
    <scope>NUCLEOTIDE SEQUENCE [LARGE SCALE GENOMIC DNA]</scope>
    <source>
        <strain evidence="1 2">CECT 5772</strain>
    </source>
</reference>
<proteinExistence type="predicted"/>
<organism evidence="1 2">
    <name type="scientific">Streptococcus equi subsp. ruminatorum CECT 5772</name>
    <dbReference type="NCBI Taxonomy" id="1051981"/>
    <lineage>
        <taxon>Bacteria</taxon>
        <taxon>Bacillati</taxon>
        <taxon>Bacillota</taxon>
        <taxon>Bacilli</taxon>
        <taxon>Lactobacillales</taxon>
        <taxon>Streptococcaceae</taxon>
        <taxon>Streptococcus</taxon>
    </lineage>
</organism>
<dbReference type="EMBL" id="AWEX01000061">
    <property type="protein sequence ID" value="KED04186.1"/>
    <property type="molecule type" value="Genomic_DNA"/>
</dbReference>
<sequence length="49" mass="5786">MQTEIREGWIYFKKNGKIEIQEMLNHGSIELVFNDGNVNYINISTKKKL</sequence>
<dbReference type="RefSeq" id="WP_012767662.1">
    <property type="nucleotide sequence ID" value="NZ_AWEX01000061.1"/>
</dbReference>
<accession>A0A922NU27</accession>
<evidence type="ECO:0000313" key="1">
    <source>
        <dbReference type="EMBL" id="KED04186.1"/>
    </source>
</evidence>
<gene>
    <name evidence="1" type="ORF">CECT5772_06833</name>
</gene>
<comment type="caution">
    <text evidence="1">The sequence shown here is derived from an EMBL/GenBank/DDBJ whole genome shotgun (WGS) entry which is preliminary data.</text>
</comment>
<dbReference type="AlphaFoldDB" id="A0A922NU27"/>